<keyword evidence="7" id="KW-1185">Reference proteome</keyword>
<proteinExistence type="inferred from homology"/>
<sequence length="456" mass="50038">MITAAPQDFLKEYADFCAEHGRPERVELMMCDINAILRGKWLPGDDEEKLSAGGVRLPLSTYAPNILGEEVEATGLGIAIGDPDGHLFPVPGSLRPVPWASASGGSVAQVLCEMHDETDTVAPYSPRKQLEAMLEKFAARGLTPVIATELEFYLYKPREDMNDEPIPPDRSPTAQNYDLDVLDRTQAILDDILDAAWVQSMTPDTLIAEYGPGQFEVNFHHTADALAAADDALYFRRLVRGIARKHGMSATFMAKPYADYPGNGMHVHVSVVDKDGNNIFDEGGDEPSDLLKQAVAGTLDTMDDVQAIFAPHMNSFRRFQRNSFAPHTPDWGIDNRAAAVRLPEVAGPGARLEHRIAGADANPYLVITAVLGGMLYGLDNPDLPLPAPLDEQNNEFSDPLTSDWGTAVECFAESQIAEGMFLEGYRDIYAAVRRDEIAQLTTAISQIEYRTYLGRL</sequence>
<gene>
    <name evidence="6" type="ORF">KJP28_07625</name>
</gene>
<dbReference type="Proteomes" id="UP000756530">
    <property type="component" value="Unassembled WGS sequence"/>
</dbReference>
<reference evidence="6 7" key="1">
    <citation type="submission" date="2021-05" db="EMBL/GenBank/DDBJ databases">
        <title>Culturable bacteria isolated from Daya Bay.</title>
        <authorList>
            <person name="Zheng W."/>
            <person name="Yu S."/>
            <person name="Huang Y."/>
        </authorList>
    </citation>
    <scope>NUCLEOTIDE SEQUENCE [LARGE SCALE GENOMIC DNA]</scope>
    <source>
        <strain evidence="6 7">DP4N28-5</strain>
    </source>
</reference>
<evidence type="ECO:0000313" key="7">
    <source>
        <dbReference type="Proteomes" id="UP000756530"/>
    </source>
</evidence>
<evidence type="ECO:0000313" key="6">
    <source>
        <dbReference type="EMBL" id="MBV7378794.1"/>
    </source>
</evidence>
<dbReference type="RefSeq" id="WP_218391971.1">
    <property type="nucleotide sequence ID" value="NZ_JAHUZE010000002.1"/>
</dbReference>
<dbReference type="Pfam" id="PF00120">
    <property type="entry name" value="Gln-synt_C"/>
    <property type="match status" value="1"/>
</dbReference>
<dbReference type="InterPro" id="IPR027303">
    <property type="entry name" value="Gln_synth_gly_rich_site"/>
</dbReference>
<dbReference type="PROSITE" id="PS00181">
    <property type="entry name" value="GLNA_ATP"/>
    <property type="match status" value="1"/>
</dbReference>
<protein>
    <submittedName>
        <fullName evidence="6">Glutamine synthetase family protein</fullName>
    </submittedName>
</protein>
<evidence type="ECO:0000256" key="3">
    <source>
        <dbReference type="ARBA" id="ARBA00022842"/>
    </source>
</evidence>
<feature type="domain" description="GS catalytic" evidence="5">
    <location>
        <begin position="126"/>
        <end position="456"/>
    </location>
</feature>
<organism evidence="6 7">
    <name type="scientific">Maritimibacter dapengensis</name>
    <dbReference type="NCBI Taxonomy" id="2836868"/>
    <lineage>
        <taxon>Bacteria</taxon>
        <taxon>Pseudomonadati</taxon>
        <taxon>Pseudomonadota</taxon>
        <taxon>Alphaproteobacteria</taxon>
        <taxon>Rhodobacterales</taxon>
        <taxon>Roseobacteraceae</taxon>
        <taxon>Maritimibacter</taxon>
    </lineage>
</organism>
<comment type="similarity">
    <text evidence="4">Belongs to the glutamine synthetase family.</text>
</comment>
<dbReference type="PROSITE" id="PS51987">
    <property type="entry name" value="GS_CATALYTIC"/>
    <property type="match status" value="1"/>
</dbReference>
<evidence type="ECO:0000256" key="4">
    <source>
        <dbReference type="PROSITE-ProRule" id="PRU01331"/>
    </source>
</evidence>
<evidence type="ECO:0000256" key="2">
    <source>
        <dbReference type="ARBA" id="ARBA00022598"/>
    </source>
</evidence>
<dbReference type="EMBL" id="JAHUZE010000002">
    <property type="protein sequence ID" value="MBV7378794.1"/>
    <property type="molecule type" value="Genomic_DNA"/>
</dbReference>
<dbReference type="SMART" id="SM01230">
    <property type="entry name" value="Gln-synt_C"/>
    <property type="match status" value="1"/>
</dbReference>
<comment type="caution">
    <text evidence="6">The sequence shown here is derived from an EMBL/GenBank/DDBJ whole genome shotgun (WGS) entry which is preliminary data.</text>
</comment>
<dbReference type="PANTHER" id="PTHR43785">
    <property type="entry name" value="GAMMA-GLUTAMYLPUTRESCINE SYNTHETASE"/>
    <property type="match status" value="1"/>
</dbReference>
<evidence type="ECO:0000259" key="5">
    <source>
        <dbReference type="PROSITE" id="PS51987"/>
    </source>
</evidence>
<dbReference type="InterPro" id="IPR008146">
    <property type="entry name" value="Gln_synth_cat_dom"/>
</dbReference>
<comment type="cofactor">
    <cofactor evidence="1">
        <name>Mg(2+)</name>
        <dbReference type="ChEBI" id="CHEBI:18420"/>
    </cofactor>
</comment>
<keyword evidence="2" id="KW-0436">Ligase</keyword>
<dbReference type="PANTHER" id="PTHR43785:SF12">
    <property type="entry name" value="TYPE-1 GLUTAMINE SYNTHETASE 2"/>
    <property type="match status" value="1"/>
</dbReference>
<accession>A0ABS6T112</accession>
<name>A0ABS6T112_9RHOB</name>
<evidence type="ECO:0000256" key="1">
    <source>
        <dbReference type="ARBA" id="ARBA00001946"/>
    </source>
</evidence>
<keyword evidence="3" id="KW-0460">Magnesium</keyword>